<dbReference type="Proteomes" id="UP000094580">
    <property type="component" value="Unassembled WGS sequence"/>
</dbReference>
<proteinExistence type="predicted"/>
<organism evidence="1 2">
    <name type="scientific">Gottfriedia luciferensis</name>
    <dbReference type="NCBI Taxonomy" id="178774"/>
    <lineage>
        <taxon>Bacteria</taxon>
        <taxon>Bacillati</taxon>
        <taxon>Bacillota</taxon>
        <taxon>Bacilli</taxon>
        <taxon>Bacillales</taxon>
        <taxon>Bacillaceae</taxon>
        <taxon>Gottfriedia</taxon>
    </lineage>
</organism>
<dbReference type="EMBL" id="MDKC01000001">
    <property type="protein sequence ID" value="ODG93756.1"/>
    <property type="molecule type" value="Genomic_DNA"/>
</dbReference>
<protein>
    <submittedName>
        <fullName evidence="1">Uncharacterized protein</fullName>
    </submittedName>
</protein>
<evidence type="ECO:0000313" key="2">
    <source>
        <dbReference type="Proteomes" id="UP000094580"/>
    </source>
</evidence>
<reference evidence="1 2" key="1">
    <citation type="submission" date="2016-07" db="EMBL/GenBank/DDBJ databases">
        <authorList>
            <person name="Townsley L."/>
            <person name="Shank E.A."/>
        </authorList>
    </citation>
    <scope>NUCLEOTIDE SEQUENCE [LARGE SCALE GENOMIC DNA]</scope>
    <source>
        <strain evidence="1 2">CH01</strain>
    </source>
</reference>
<gene>
    <name evidence="1" type="ORF">BED47_00885</name>
</gene>
<sequence>MGVILEKNYSKGETQMTNVNVEAKLSERKIYVGTEFKCDISFEVVCDNTKSEIEDGLQKLAQLTTAIPELTFTLEDGTMLKARIHNTNDFEEVTVEEEE</sequence>
<accession>A0ABX2ZVK5</accession>
<name>A0ABX2ZVK5_9BACI</name>
<evidence type="ECO:0000313" key="1">
    <source>
        <dbReference type="EMBL" id="ODG93756.1"/>
    </source>
</evidence>
<comment type="caution">
    <text evidence="1">The sequence shown here is derived from an EMBL/GenBank/DDBJ whole genome shotgun (WGS) entry which is preliminary data.</text>
</comment>
<keyword evidence="2" id="KW-1185">Reference proteome</keyword>